<evidence type="ECO:0000256" key="3">
    <source>
        <dbReference type="ARBA" id="ARBA00022604"/>
    </source>
</evidence>
<dbReference type="EMBL" id="MTKT01005384">
    <property type="protein sequence ID" value="OWM67466.1"/>
    <property type="molecule type" value="Genomic_DNA"/>
</dbReference>
<dbReference type="Proteomes" id="UP000197138">
    <property type="component" value="Unassembled WGS sequence"/>
</dbReference>
<keyword evidence="7" id="KW-1185">Reference proteome</keyword>
<dbReference type="EMBL" id="PGOL01007910">
    <property type="protein sequence ID" value="PKI32214.1"/>
    <property type="molecule type" value="Genomic_DNA"/>
</dbReference>
<comment type="caution">
    <text evidence="4">The sequence shown here is derived from an EMBL/GenBank/DDBJ whole genome shotgun (WGS) entry which is preliminary data.</text>
</comment>
<evidence type="ECO:0000313" key="6">
    <source>
        <dbReference type="Proteomes" id="UP000197138"/>
    </source>
</evidence>
<dbReference type="GO" id="GO:0009733">
    <property type="term" value="P:response to auxin"/>
    <property type="evidence" value="ECO:0007669"/>
    <property type="project" value="InterPro"/>
</dbReference>
<organism evidence="4 6">
    <name type="scientific">Punica granatum</name>
    <name type="common">Pomegranate</name>
    <dbReference type="NCBI Taxonomy" id="22663"/>
    <lineage>
        <taxon>Eukaryota</taxon>
        <taxon>Viridiplantae</taxon>
        <taxon>Streptophyta</taxon>
        <taxon>Embryophyta</taxon>
        <taxon>Tracheophyta</taxon>
        <taxon>Spermatophyta</taxon>
        <taxon>Magnoliopsida</taxon>
        <taxon>eudicotyledons</taxon>
        <taxon>Gunneridae</taxon>
        <taxon>Pentapetalae</taxon>
        <taxon>rosids</taxon>
        <taxon>malvids</taxon>
        <taxon>Myrtales</taxon>
        <taxon>Lythraceae</taxon>
        <taxon>Punica</taxon>
    </lineage>
</organism>
<protein>
    <submittedName>
        <fullName evidence="4">Uncharacterized protein</fullName>
    </submittedName>
</protein>
<evidence type="ECO:0000256" key="2">
    <source>
        <dbReference type="ARBA" id="ARBA00022473"/>
    </source>
</evidence>
<evidence type="ECO:0000313" key="7">
    <source>
        <dbReference type="Proteomes" id="UP000233551"/>
    </source>
</evidence>
<comment type="similarity">
    <text evidence="1">Belongs to the ARG7 family.</text>
</comment>
<dbReference type="AlphaFoldDB" id="A0A218W4C0"/>
<evidence type="ECO:0000256" key="1">
    <source>
        <dbReference type="ARBA" id="ARBA00006974"/>
    </source>
</evidence>
<dbReference type="InterPro" id="IPR003676">
    <property type="entry name" value="SAUR_fam"/>
</dbReference>
<evidence type="ECO:0000313" key="4">
    <source>
        <dbReference type="EMBL" id="OWM67466.1"/>
    </source>
</evidence>
<dbReference type="STRING" id="22663.A0A218W4C0"/>
<name>A0A218W4C0_PUNGR</name>
<accession>A0A218W4C0</accession>
<proteinExistence type="inferred from homology"/>
<dbReference type="GeneID" id="116204136"/>
<dbReference type="OrthoDB" id="1897212at2759"/>
<dbReference type="PANTHER" id="PTHR31374:SF423">
    <property type="entry name" value="SAUR-LIKE AUXIN-RESPONSIVE PROTEIN FAMILY"/>
    <property type="match status" value="1"/>
</dbReference>
<reference evidence="6" key="1">
    <citation type="journal article" date="2017" name="Plant J.">
        <title>The pomegranate (Punica granatum L.) genome and the genomics of punicalagin biosynthesis.</title>
        <authorList>
            <person name="Qin G."/>
            <person name="Xu C."/>
            <person name="Ming R."/>
            <person name="Tang H."/>
            <person name="Guyot R."/>
            <person name="Kramer E.M."/>
            <person name="Hu Y."/>
            <person name="Yi X."/>
            <person name="Qi Y."/>
            <person name="Xu X."/>
            <person name="Gao Z."/>
            <person name="Pan H."/>
            <person name="Jian J."/>
            <person name="Tian Y."/>
            <person name="Yue Z."/>
            <person name="Xu Y."/>
        </authorList>
    </citation>
    <scope>NUCLEOTIDE SEQUENCE [LARGE SCALE GENOMIC DNA]</scope>
    <source>
        <strain evidence="6">cv. Dabenzi</strain>
    </source>
</reference>
<reference evidence="5 7" key="3">
    <citation type="submission" date="2017-11" db="EMBL/GenBank/DDBJ databases">
        <title>De-novo sequencing of pomegranate (Punica granatum L.) genome.</title>
        <authorList>
            <person name="Akparov Z."/>
            <person name="Amiraslanov A."/>
            <person name="Hajiyeva S."/>
            <person name="Abbasov M."/>
            <person name="Kaur K."/>
            <person name="Hamwieh A."/>
            <person name="Solovyev V."/>
            <person name="Salamov A."/>
            <person name="Braich B."/>
            <person name="Kosarev P."/>
            <person name="Mahmoud A."/>
            <person name="Hajiyev E."/>
            <person name="Babayeva S."/>
            <person name="Izzatullayeva V."/>
            <person name="Mammadov A."/>
            <person name="Mammadov A."/>
            <person name="Sharifova S."/>
            <person name="Ojaghi J."/>
            <person name="Eynullazada K."/>
            <person name="Bayramov B."/>
            <person name="Abdulazimova A."/>
            <person name="Shahmuradov I."/>
        </authorList>
    </citation>
    <scope>NUCLEOTIDE SEQUENCE [LARGE SCALE GENOMIC DNA]</scope>
    <source>
        <strain evidence="5">AG2017</strain>
        <strain evidence="7">cv. AG2017</strain>
        <tissue evidence="5">Leaf</tissue>
    </source>
</reference>
<evidence type="ECO:0000313" key="5">
    <source>
        <dbReference type="EMBL" id="PKI32214.1"/>
    </source>
</evidence>
<gene>
    <name evidence="4" type="ORF">CDL15_Pgr028329</name>
    <name evidence="5" type="ORF">CRG98_047385</name>
</gene>
<dbReference type="Proteomes" id="UP000233551">
    <property type="component" value="Unassembled WGS sequence"/>
</dbReference>
<sequence>MPVKVECDWEGMYKRAPKGHFVVYVGRDHELTRFVLPLSCLKNPIVHQLLDNAAEEYDNFDKQDRIVLPCDVATFERLTAFLARHP</sequence>
<keyword evidence="3" id="KW-0341">Growth regulation</keyword>
<dbReference type="PANTHER" id="PTHR31374">
    <property type="entry name" value="AUXIN-INDUCED PROTEIN-LIKE-RELATED"/>
    <property type="match status" value="1"/>
</dbReference>
<reference evidence="4" key="2">
    <citation type="submission" date="2017-06" db="EMBL/GenBank/DDBJ databases">
        <title>The pomegranate genome and the genomics of punicalagin biosynthesis.</title>
        <authorList>
            <person name="Xu C."/>
        </authorList>
    </citation>
    <scope>NUCLEOTIDE SEQUENCE [LARGE SCALE GENOMIC DNA]</scope>
    <source>
        <tissue evidence="4">Fresh leaf</tissue>
    </source>
</reference>
<keyword evidence="2" id="KW-0217">Developmental protein</keyword>
<dbReference type="Pfam" id="PF02519">
    <property type="entry name" value="Auxin_inducible"/>
    <property type="match status" value="1"/>
</dbReference>